<keyword evidence="1" id="KW-0418">Kinase</keyword>
<proteinExistence type="predicted"/>
<dbReference type="Proteomes" id="UP001145114">
    <property type="component" value="Unassembled WGS sequence"/>
</dbReference>
<keyword evidence="1" id="KW-0808">Transferase</keyword>
<dbReference type="EMBL" id="JAMZIH010007301">
    <property type="protein sequence ID" value="KAJ1673165.1"/>
    <property type="molecule type" value="Genomic_DNA"/>
</dbReference>
<sequence>NPEALSFVFRDFLNKTLEVNAEKRPNATEILRHPFLKKADPLPSLRPLIQAAREAARRNG</sequence>
<reference evidence="1" key="1">
    <citation type="submission" date="2022-06" db="EMBL/GenBank/DDBJ databases">
        <title>Phylogenomic reconstructions and comparative analyses of Kickxellomycotina fungi.</title>
        <authorList>
            <person name="Reynolds N.K."/>
            <person name="Stajich J.E."/>
            <person name="Barry K."/>
            <person name="Grigoriev I.V."/>
            <person name="Crous P."/>
            <person name="Smith M.E."/>
        </authorList>
    </citation>
    <scope>NUCLEOTIDE SEQUENCE</scope>
    <source>
        <strain evidence="1">RSA 2271</strain>
    </source>
</reference>
<comment type="caution">
    <text evidence="1">The sequence shown here is derived from an EMBL/GenBank/DDBJ whole genome shotgun (WGS) entry which is preliminary data.</text>
</comment>
<organism evidence="1 2">
    <name type="scientific">Spiromyces aspiralis</name>
    <dbReference type="NCBI Taxonomy" id="68401"/>
    <lineage>
        <taxon>Eukaryota</taxon>
        <taxon>Fungi</taxon>
        <taxon>Fungi incertae sedis</taxon>
        <taxon>Zoopagomycota</taxon>
        <taxon>Kickxellomycotina</taxon>
        <taxon>Kickxellomycetes</taxon>
        <taxon>Kickxellales</taxon>
        <taxon>Kickxellaceae</taxon>
        <taxon>Spiromyces</taxon>
    </lineage>
</organism>
<feature type="non-terminal residue" evidence="1">
    <location>
        <position position="60"/>
    </location>
</feature>
<name>A0ACC1HCP9_9FUNG</name>
<keyword evidence="2" id="KW-1185">Reference proteome</keyword>
<accession>A0ACC1HCP9</accession>
<evidence type="ECO:0000313" key="2">
    <source>
        <dbReference type="Proteomes" id="UP001145114"/>
    </source>
</evidence>
<gene>
    <name evidence="1" type="primary">PAK2</name>
    <name evidence="1" type="ORF">EV182_005766</name>
</gene>
<feature type="non-terminal residue" evidence="1">
    <location>
        <position position="1"/>
    </location>
</feature>
<protein>
    <submittedName>
        <fullName evidence="1">Serine/threonine-protein kinase PAK 2</fullName>
    </submittedName>
</protein>
<evidence type="ECO:0000313" key="1">
    <source>
        <dbReference type="EMBL" id="KAJ1673165.1"/>
    </source>
</evidence>